<dbReference type="PANTHER" id="PTHR13533">
    <property type="entry name" value="N-ACETYLNEURAMINATE 9-O-ACETYLTRANSFERASE"/>
    <property type="match status" value="1"/>
</dbReference>
<feature type="transmembrane region" description="Helical" evidence="8">
    <location>
        <begin position="517"/>
        <end position="540"/>
    </location>
</feature>
<gene>
    <name evidence="10" type="ORF">Syun_009159</name>
</gene>
<evidence type="ECO:0000256" key="6">
    <source>
        <dbReference type="ARBA" id="ARBA00023136"/>
    </source>
</evidence>
<proteinExistence type="inferred from homology"/>
<feature type="transmembrane region" description="Helical" evidence="8">
    <location>
        <begin position="256"/>
        <end position="277"/>
    </location>
</feature>
<dbReference type="InterPro" id="IPR012419">
    <property type="entry name" value="Cas1_AcylTrans_dom"/>
</dbReference>
<evidence type="ECO:0000256" key="8">
    <source>
        <dbReference type="SAM" id="Phobius"/>
    </source>
</evidence>
<reference evidence="10 11" key="1">
    <citation type="submission" date="2024-01" db="EMBL/GenBank/DDBJ databases">
        <title>Genome assemblies of Stephania.</title>
        <authorList>
            <person name="Yang L."/>
        </authorList>
    </citation>
    <scope>NUCLEOTIDE SEQUENCE [LARGE SCALE GENOMIC DNA]</scope>
    <source>
        <strain evidence="10">YNDBR</strain>
        <tissue evidence="10">Leaf</tissue>
    </source>
</reference>
<dbReference type="Pfam" id="PF07779">
    <property type="entry name" value="Cas1_AcylT"/>
    <property type="match status" value="1"/>
</dbReference>
<evidence type="ECO:0000256" key="1">
    <source>
        <dbReference type="ARBA" id="ARBA00004141"/>
    </source>
</evidence>
<sequence length="545" mass="63775">MVVSEPITPGQVSFLLGFVPVFIAWIYSEVLEYKKSSSPLKVHSDINLVELGGETVKDDDRAVLLEGGLAKSASARFHSSSIRANLMRFVMLDDSFLNENRATLRAMSEFGAFLVYFFICDRTDIFSESAKTYNRDLFLFLYFLLIIVSSMTSLKKHNDKSAFSGKSILYLNRHQTEEWKGWMQVLFLMYHYFAATEIYNAIRVFIAAYVWMTGFGNFSYYYIRKDFSLARFVQMMWRLNFLVTFCCIALNNDYVLYYICPMHTLFTLMVYGTLSIFNKYNEIPSVMAVKITASVLVVILIWEVPGVFDLVWSPFTFILGYRDPDPSKSNSPLLHEWHFRSGLDRYIWIVGMLYAYYHPNVEKLMEKLEETETRRRYSIKTTIVAVSLLVGYLWYEYIYKLDKVTYNKLHPYTSWIPITVYICLRNCSQQFRNFSLTLFAWLGKVTLETYISQFHIWLRSSVPNGQPKWLLSLIPNYPLLNFMLTSAIYIFISLRFFELTNTLKTVFIPTKDNRRLLYNLVTGAIISLCLYFMSLIVLQIPVFKA</sequence>
<feature type="domain" description="Cas1p 10 TM acyl transferase" evidence="9">
    <location>
        <begin position="101"/>
        <end position="514"/>
    </location>
</feature>
<keyword evidence="4 8" id="KW-0812">Transmembrane</keyword>
<feature type="transmembrane region" description="Helical" evidence="8">
    <location>
        <begin position="377"/>
        <end position="397"/>
    </location>
</feature>
<evidence type="ECO:0000259" key="9">
    <source>
        <dbReference type="Pfam" id="PF07779"/>
    </source>
</evidence>
<evidence type="ECO:0000256" key="3">
    <source>
        <dbReference type="ARBA" id="ARBA00022679"/>
    </source>
</evidence>
<keyword evidence="6 8" id="KW-0472">Membrane</keyword>
<comment type="subcellular location">
    <subcellularLocation>
        <location evidence="1">Membrane</location>
        <topology evidence="1">Multi-pass membrane protein</topology>
    </subcellularLocation>
</comment>
<organism evidence="10 11">
    <name type="scientific">Stephania yunnanensis</name>
    <dbReference type="NCBI Taxonomy" id="152371"/>
    <lineage>
        <taxon>Eukaryota</taxon>
        <taxon>Viridiplantae</taxon>
        <taxon>Streptophyta</taxon>
        <taxon>Embryophyta</taxon>
        <taxon>Tracheophyta</taxon>
        <taxon>Spermatophyta</taxon>
        <taxon>Magnoliopsida</taxon>
        <taxon>Ranunculales</taxon>
        <taxon>Menispermaceae</taxon>
        <taxon>Menispermoideae</taxon>
        <taxon>Cissampelideae</taxon>
        <taxon>Stephania</taxon>
    </lineage>
</organism>
<evidence type="ECO:0000256" key="7">
    <source>
        <dbReference type="ARBA" id="ARBA00023180"/>
    </source>
</evidence>
<keyword evidence="3" id="KW-0808">Transferase</keyword>
<dbReference type="AlphaFoldDB" id="A0AAP0PQM1"/>
<protein>
    <recommendedName>
        <fullName evidence="9">Cas1p 10 TM acyl transferase domain-containing protein</fullName>
    </recommendedName>
</protein>
<feature type="transmembrane region" description="Helical" evidence="8">
    <location>
        <begin position="478"/>
        <end position="497"/>
    </location>
</feature>
<evidence type="ECO:0000256" key="5">
    <source>
        <dbReference type="ARBA" id="ARBA00022989"/>
    </source>
</evidence>
<accession>A0AAP0PQM1</accession>
<evidence type="ECO:0000313" key="11">
    <source>
        <dbReference type="Proteomes" id="UP001420932"/>
    </source>
</evidence>
<evidence type="ECO:0000313" key="10">
    <source>
        <dbReference type="EMBL" id="KAK9150850.1"/>
    </source>
</evidence>
<keyword evidence="11" id="KW-1185">Reference proteome</keyword>
<feature type="transmembrane region" description="Helical" evidence="8">
    <location>
        <begin position="12"/>
        <end position="31"/>
    </location>
</feature>
<dbReference type="Proteomes" id="UP001420932">
    <property type="component" value="Unassembled WGS sequence"/>
</dbReference>
<keyword evidence="5 8" id="KW-1133">Transmembrane helix</keyword>
<keyword evidence="7" id="KW-0325">Glycoprotein</keyword>
<dbReference type="EMBL" id="JBBNAF010000004">
    <property type="protein sequence ID" value="KAK9150850.1"/>
    <property type="molecule type" value="Genomic_DNA"/>
</dbReference>
<evidence type="ECO:0000256" key="2">
    <source>
        <dbReference type="ARBA" id="ARBA00010666"/>
    </source>
</evidence>
<comment type="caution">
    <text evidence="10">The sequence shown here is derived from an EMBL/GenBank/DDBJ whole genome shotgun (WGS) entry which is preliminary data.</text>
</comment>
<dbReference type="GO" id="GO:0016407">
    <property type="term" value="F:acetyltransferase activity"/>
    <property type="evidence" value="ECO:0007669"/>
    <property type="project" value="TreeGrafter"/>
</dbReference>
<feature type="transmembrane region" description="Helical" evidence="8">
    <location>
        <begin position="289"/>
        <end position="317"/>
    </location>
</feature>
<evidence type="ECO:0000256" key="4">
    <source>
        <dbReference type="ARBA" id="ARBA00022692"/>
    </source>
</evidence>
<dbReference type="GO" id="GO:0009834">
    <property type="term" value="P:plant-type secondary cell wall biogenesis"/>
    <property type="evidence" value="ECO:0007669"/>
    <property type="project" value="TreeGrafter"/>
</dbReference>
<dbReference type="GO" id="GO:0010411">
    <property type="term" value="P:xyloglucan metabolic process"/>
    <property type="evidence" value="ECO:0007669"/>
    <property type="project" value="TreeGrafter"/>
</dbReference>
<feature type="transmembrane region" description="Helical" evidence="8">
    <location>
        <begin position="201"/>
        <end position="223"/>
    </location>
</feature>
<comment type="similarity">
    <text evidence="2">Belongs to the PC-esterase family. CASD1 subfamily.</text>
</comment>
<dbReference type="GO" id="GO:0016020">
    <property type="term" value="C:membrane"/>
    <property type="evidence" value="ECO:0007669"/>
    <property type="project" value="UniProtKB-SubCell"/>
</dbReference>
<dbReference type="GO" id="GO:0045492">
    <property type="term" value="P:xylan biosynthetic process"/>
    <property type="evidence" value="ECO:0007669"/>
    <property type="project" value="UniProtKB-ARBA"/>
</dbReference>
<feature type="transmembrane region" description="Helical" evidence="8">
    <location>
        <begin position="139"/>
        <end position="158"/>
    </location>
</feature>
<name>A0AAP0PQM1_9MAGN</name>
<dbReference type="GO" id="GO:0005794">
    <property type="term" value="C:Golgi apparatus"/>
    <property type="evidence" value="ECO:0007669"/>
    <property type="project" value="UniProtKB-ARBA"/>
</dbReference>
<dbReference type="PANTHER" id="PTHR13533:SF1">
    <property type="entry name" value="N-ACETYLNEURAMINATE 9-O-ACETYLTRANSFERASE"/>
    <property type="match status" value="1"/>
</dbReference>